<gene>
    <name evidence="1" type="ORF">LX73_2304</name>
</gene>
<dbReference type="EMBL" id="VNHY01000004">
    <property type="protein sequence ID" value="TYP92058.1"/>
    <property type="molecule type" value="Genomic_DNA"/>
</dbReference>
<keyword evidence="2" id="KW-1185">Reference proteome</keyword>
<dbReference type="RefSeq" id="WP_148899622.1">
    <property type="nucleotide sequence ID" value="NZ_VNHY01000004.1"/>
</dbReference>
<comment type="caution">
    <text evidence="1">The sequence shown here is derived from an EMBL/GenBank/DDBJ whole genome shotgun (WGS) entry which is preliminary data.</text>
</comment>
<accession>A0A5D3YG14</accession>
<evidence type="ECO:0000313" key="1">
    <source>
        <dbReference type="EMBL" id="TYP92058.1"/>
    </source>
</evidence>
<dbReference type="AlphaFoldDB" id="A0A5D3YG14"/>
<evidence type="ECO:0000313" key="2">
    <source>
        <dbReference type="Proteomes" id="UP000324595"/>
    </source>
</evidence>
<name>A0A5D3YG14_9BACT</name>
<protein>
    <submittedName>
        <fullName evidence="1">Uncharacterized protein</fullName>
    </submittedName>
</protein>
<organism evidence="1 2">
    <name type="scientific">Fodinibius salinus</name>
    <dbReference type="NCBI Taxonomy" id="860790"/>
    <lineage>
        <taxon>Bacteria</taxon>
        <taxon>Pseudomonadati</taxon>
        <taxon>Balneolota</taxon>
        <taxon>Balneolia</taxon>
        <taxon>Balneolales</taxon>
        <taxon>Balneolaceae</taxon>
        <taxon>Fodinibius</taxon>
    </lineage>
</organism>
<reference evidence="1 2" key="1">
    <citation type="submission" date="2019-07" db="EMBL/GenBank/DDBJ databases">
        <title>Genomic Encyclopedia of Archaeal and Bacterial Type Strains, Phase II (KMG-II): from individual species to whole genera.</title>
        <authorList>
            <person name="Goeker M."/>
        </authorList>
    </citation>
    <scope>NUCLEOTIDE SEQUENCE [LARGE SCALE GENOMIC DNA]</scope>
    <source>
        <strain evidence="1 2">DSM 21935</strain>
    </source>
</reference>
<proteinExistence type="predicted"/>
<sequence length="78" mass="9238">MKKAKPIVDRIIVLDRKDQNKNITELRDIQEQAEQLIHDYANHYLEKQRRLIANKLSARSDVDIEKSVIIEMDQPKLL</sequence>
<dbReference type="Proteomes" id="UP000324595">
    <property type="component" value="Unassembled WGS sequence"/>
</dbReference>